<dbReference type="InterPro" id="IPR050602">
    <property type="entry name" value="Malonyl-ACP_OMT"/>
</dbReference>
<dbReference type="EC" id="2.1.1.197" evidence="3 8"/>
<evidence type="ECO:0000259" key="9">
    <source>
        <dbReference type="Pfam" id="PF08241"/>
    </source>
</evidence>
<keyword evidence="7 8" id="KW-0093">Biotin biosynthesis</keyword>
<comment type="caution">
    <text evidence="10">The sequence shown here is derived from an EMBL/GenBank/DDBJ whole genome shotgun (WGS) entry which is preliminary data.</text>
</comment>
<dbReference type="Gene3D" id="3.40.50.150">
    <property type="entry name" value="Vaccinia Virus protein VP39"/>
    <property type="match status" value="1"/>
</dbReference>
<evidence type="ECO:0000256" key="7">
    <source>
        <dbReference type="ARBA" id="ARBA00022756"/>
    </source>
</evidence>
<dbReference type="InterPro" id="IPR029063">
    <property type="entry name" value="SAM-dependent_MTases_sf"/>
</dbReference>
<accession>A0A1E5E4D0</accession>
<dbReference type="GO" id="GO:0008757">
    <property type="term" value="F:S-adenosylmethionine-dependent methyltransferase activity"/>
    <property type="evidence" value="ECO:0007669"/>
    <property type="project" value="InterPro"/>
</dbReference>
<dbReference type="PANTHER" id="PTHR13090:SF1">
    <property type="entry name" value="ARGININE-HYDROXYLASE NDUFAF5, MITOCHONDRIAL"/>
    <property type="match status" value="1"/>
</dbReference>
<evidence type="ECO:0000256" key="2">
    <source>
        <dbReference type="ARBA" id="ARBA00004746"/>
    </source>
</evidence>
<keyword evidence="11" id="KW-1185">Reference proteome</keyword>
<dbReference type="InterPro" id="IPR013216">
    <property type="entry name" value="Methyltransf_11"/>
</dbReference>
<evidence type="ECO:0000256" key="3">
    <source>
        <dbReference type="ARBA" id="ARBA00012327"/>
    </source>
</evidence>
<evidence type="ECO:0000313" key="10">
    <source>
        <dbReference type="EMBL" id="OEF26998.1"/>
    </source>
</evidence>
<evidence type="ECO:0000256" key="5">
    <source>
        <dbReference type="ARBA" id="ARBA00022679"/>
    </source>
</evidence>
<dbReference type="CDD" id="cd02440">
    <property type="entry name" value="AdoMet_MTases"/>
    <property type="match status" value="1"/>
</dbReference>
<evidence type="ECO:0000256" key="4">
    <source>
        <dbReference type="ARBA" id="ARBA00022603"/>
    </source>
</evidence>
<dbReference type="AlphaFoldDB" id="A0A1E5E4D0"/>
<dbReference type="GO" id="GO:0032259">
    <property type="term" value="P:methylation"/>
    <property type="evidence" value="ECO:0007669"/>
    <property type="project" value="UniProtKB-KW"/>
</dbReference>
<proteinExistence type="inferred from homology"/>
<comment type="pathway">
    <text evidence="2 8">Cofactor biosynthesis; biotin biosynthesis.</text>
</comment>
<sequence>MEKNSSSANKTAIAQAFGKAAKTYDKHAAFQRDVGHRLIALLPKDLSACKVLDLGCGTGYFSQLLALRGAQVTAFDLSEAMLQQCQLRCKHLNVEYVQGDAEKLPFEGEQFDFVFSSLAIQWCDHLPALMSSLMAIVKPSGRIFFSTLLEGSLFELKDSWRQVDLHQHVNQFHHLEAINIALAQAGGQLHRADCMSITVWYQSALSLMKDLKGIGATHISGRSDRLTKRSDLNAVEIAYQQFKNHQGQLPATYEVCIGSIIK</sequence>
<reference evidence="10 11" key="1">
    <citation type="journal article" date="2012" name="Science">
        <title>Ecological populations of bacteria act as socially cohesive units of antibiotic production and resistance.</title>
        <authorList>
            <person name="Cordero O.X."/>
            <person name="Wildschutte H."/>
            <person name="Kirkup B."/>
            <person name="Proehl S."/>
            <person name="Ngo L."/>
            <person name="Hussain F."/>
            <person name="Le Roux F."/>
            <person name="Mincer T."/>
            <person name="Polz M.F."/>
        </authorList>
    </citation>
    <scope>NUCLEOTIDE SEQUENCE [LARGE SCALE GENOMIC DNA]</scope>
    <source>
        <strain evidence="10 11">1S-45</strain>
    </source>
</reference>
<dbReference type="HAMAP" id="MF_00835">
    <property type="entry name" value="BioC"/>
    <property type="match status" value="1"/>
</dbReference>
<name>A0A1E5E4D0_9VIBR</name>
<dbReference type="STRING" id="1188252.A1QC_00580"/>
<gene>
    <name evidence="8" type="primary">bioC</name>
    <name evidence="10" type="ORF">A1QC_00580</name>
</gene>
<dbReference type="InterPro" id="IPR011814">
    <property type="entry name" value="BioC"/>
</dbReference>
<comment type="similarity">
    <text evidence="8">Belongs to the methyltransferase superfamily.</text>
</comment>
<organism evidence="10 11">
    <name type="scientific">Vibrio rumoiensis 1S-45</name>
    <dbReference type="NCBI Taxonomy" id="1188252"/>
    <lineage>
        <taxon>Bacteria</taxon>
        <taxon>Pseudomonadati</taxon>
        <taxon>Pseudomonadota</taxon>
        <taxon>Gammaproteobacteria</taxon>
        <taxon>Vibrionales</taxon>
        <taxon>Vibrionaceae</taxon>
        <taxon>Vibrio</taxon>
    </lineage>
</organism>
<dbReference type="GO" id="GO:0102130">
    <property type="term" value="F:malonyl-CoA methyltransferase activity"/>
    <property type="evidence" value="ECO:0007669"/>
    <property type="project" value="UniProtKB-EC"/>
</dbReference>
<dbReference type="EMBL" id="AJYK02000043">
    <property type="protein sequence ID" value="OEF26998.1"/>
    <property type="molecule type" value="Genomic_DNA"/>
</dbReference>
<dbReference type="Pfam" id="PF08241">
    <property type="entry name" value="Methyltransf_11"/>
    <property type="match status" value="1"/>
</dbReference>
<feature type="domain" description="Methyltransferase type 11" evidence="9">
    <location>
        <begin position="52"/>
        <end position="145"/>
    </location>
</feature>
<dbReference type="NCBIfam" id="TIGR02072">
    <property type="entry name" value="BioC"/>
    <property type="match status" value="1"/>
</dbReference>
<dbReference type="Proteomes" id="UP000094070">
    <property type="component" value="Unassembled WGS sequence"/>
</dbReference>
<dbReference type="GO" id="GO:0010340">
    <property type="term" value="F:carboxyl-O-methyltransferase activity"/>
    <property type="evidence" value="ECO:0007669"/>
    <property type="project" value="UniProtKB-UniRule"/>
</dbReference>
<comment type="function">
    <text evidence="8">Converts the free carboxyl group of a malonyl-thioester to its methyl ester by transfer of a methyl group from S-adenosyl-L-methionine (SAM). It allows to synthesize pimeloyl-ACP via the fatty acid synthetic pathway.</text>
</comment>
<dbReference type="eggNOG" id="COG2226">
    <property type="taxonomic scope" value="Bacteria"/>
</dbReference>
<keyword evidence="6 8" id="KW-0949">S-adenosyl-L-methionine</keyword>
<dbReference type="PANTHER" id="PTHR13090">
    <property type="entry name" value="ARGININE-HYDROXYLASE NDUFAF5, MITOCHONDRIAL"/>
    <property type="match status" value="1"/>
</dbReference>
<protein>
    <recommendedName>
        <fullName evidence="3 8">Malonyl-[acyl-carrier protein] O-methyltransferase</fullName>
        <shortName evidence="8">Malonyl-ACP O-methyltransferase</shortName>
        <ecNumber evidence="3 8">2.1.1.197</ecNumber>
    </recommendedName>
    <alternativeName>
        <fullName evidence="8">Biotin synthesis protein BioC</fullName>
    </alternativeName>
</protein>
<dbReference type="SUPFAM" id="SSF53335">
    <property type="entry name" value="S-adenosyl-L-methionine-dependent methyltransferases"/>
    <property type="match status" value="1"/>
</dbReference>
<evidence type="ECO:0000256" key="8">
    <source>
        <dbReference type="HAMAP-Rule" id="MF_00835"/>
    </source>
</evidence>
<evidence type="ECO:0000256" key="1">
    <source>
        <dbReference type="ARBA" id="ARBA00000852"/>
    </source>
</evidence>
<evidence type="ECO:0000313" key="11">
    <source>
        <dbReference type="Proteomes" id="UP000094070"/>
    </source>
</evidence>
<dbReference type="GO" id="GO:0009102">
    <property type="term" value="P:biotin biosynthetic process"/>
    <property type="evidence" value="ECO:0007669"/>
    <property type="project" value="UniProtKB-UniRule"/>
</dbReference>
<evidence type="ECO:0000256" key="6">
    <source>
        <dbReference type="ARBA" id="ARBA00022691"/>
    </source>
</evidence>
<comment type="catalytic activity">
    <reaction evidence="1 8">
        <text>malonyl-[ACP] + S-adenosyl-L-methionine = malonyl-[ACP] methyl ester + S-adenosyl-L-homocysteine</text>
        <dbReference type="Rhea" id="RHEA:17105"/>
        <dbReference type="Rhea" id="RHEA-COMP:9623"/>
        <dbReference type="Rhea" id="RHEA-COMP:9954"/>
        <dbReference type="ChEBI" id="CHEBI:57856"/>
        <dbReference type="ChEBI" id="CHEBI:59789"/>
        <dbReference type="ChEBI" id="CHEBI:78449"/>
        <dbReference type="ChEBI" id="CHEBI:78845"/>
        <dbReference type="EC" id="2.1.1.197"/>
    </reaction>
</comment>
<dbReference type="UniPathway" id="UPA00078"/>
<keyword evidence="5 8" id="KW-0808">Transferase</keyword>
<keyword evidence="4 8" id="KW-0489">Methyltransferase</keyword>